<gene>
    <name evidence="3" type="ORF">G6045_33045</name>
</gene>
<keyword evidence="4" id="KW-1185">Reference proteome</keyword>
<feature type="compositionally biased region" description="Acidic residues" evidence="1">
    <location>
        <begin position="117"/>
        <end position="133"/>
    </location>
</feature>
<evidence type="ECO:0000313" key="3">
    <source>
        <dbReference type="EMBL" id="NGO80448.1"/>
    </source>
</evidence>
<dbReference type="Pfam" id="PF10138">
    <property type="entry name" value="vWA-TerF-like"/>
    <property type="match status" value="1"/>
</dbReference>
<dbReference type="InterPro" id="IPR036465">
    <property type="entry name" value="vWFA_dom_sf"/>
</dbReference>
<evidence type="ECO:0000259" key="2">
    <source>
        <dbReference type="PROSITE" id="PS50234"/>
    </source>
</evidence>
<reference evidence="3 4" key="1">
    <citation type="submission" date="2020-02" db="EMBL/GenBank/DDBJ databases">
        <title>Whole-genome analyses of novel actinobacteria.</title>
        <authorList>
            <person name="Sahin N."/>
            <person name="Tokatli A."/>
        </authorList>
    </citation>
    <scope>NUCLEOTIDE SEQUENCE [LARGE SCALE GENOMIC DNA]</scope>
    <source>
        <strain evidence="3 4">YC504</strain>
    </source>
</reference>
<organism evidence="3 4">
    <name type="scientific">Streptomyces mesophilus</name>
    <dbReference type="NCBI Taxonomy" id="1775132"/>
    <lineage>
        <taxon>Bacteria</taxon>
        <taxon>Bacillati</taxon>
        <taxon>Actinomycetota</taxon>
        <taxon>Actinomycetes</taxon>
        <taxon>Kitasatosporales</taxon>
        <taxon>Streptomycetaceae</taxon>
        <taxon>Streptomyces</taxon>
    </lineage>
</organism>
<feature type="region of interest" description="Disordered" evidence="1">
    <location>
        <begin position="15"/>
        <end position="141"/>
    </location>
</feature>
<feature type="compositionally biased region" description="Low complexity" evidence="1">
    <location>
        <begin position="31"/>
        <end position="83"/>
    </location>
</feature>
<feature type="compositionally biased region" description="Low complexity" evidence="1">
    <location>
        <begin position="101"/>
        <end position="115"/>
    </location>
</feature>
<sequence>MGILDRLRNVFGRGRAVPAARTAEPVTVTDAEPTIPSPATETAPAASSSAPVPAPAQETAPAAEPAPAAAAVPAPAEEPSPSTVDELVSAAFDNPSLGERVPSPATSAETAAAPADPEPEPVAEAEPVVEADPEPVREEEPVLVAETQPEPVAEPEPALELTVVGKPAHTLARVKSRAPGLVAAYKAAGAALKKQELTGVRADVYLVLDRSGSMRPYFKDGSAQNLAEQVLALAAHTDETATVNVVFFSTELDGTGTLTLDEHEGRIDELHAGLGRMGRTNYDRAIAEIVALHEKADHPDRPALVIFQTDGAPESRTAATQALKDAAEHSIFWQFVAFGETESKAFDYLRKLEVENPGNMAFFHAGPVPNELTDAELYAGLLGAWRP</sequence>
<dbReference type="RefSeq" id="WP_165335868.1">
    <property type="nucleotide sequence ID" value="NZ_JAAKZW010000218.1"/>
</dbReference>
<dbReference type="EMBL" id="JAAKZW010000218">
    <property type="protein sequence ID" value="NGO80448.1"/>
    <property type="molecule type" value="Genomic_DNA"/>
</dbReference>
<dbReference type="InterPro" id="IPR002035">
    <property type="entry name" value="VWF_A"/>
</dbReference>
<feature type="domain" description="VWFA" evidence="2">
    <location>
        <begin position="203"/>
        <end position="381"/>
    </location>
</feature>
<comment type="caution">
    <text evidence="3">The sequence shown here is derived from an EMBL/GenBank/DDBJ whole genome shotgun (WGS) entry which is preliminary data.</text>
</comment>
<dbReference type="InterPro" id="IPR019303">
    <property type="entry name" value="vWA_TerF_C"/>
</dbReference>
<evidence type="ECO:0000313" key="4">
    <source>
        <dbReference type="Proteomes" id="UP000481109"/>
    </source>
</evidence>
<dbReference type="CDD" id="cd00198">
    <property type="entry name" value="vWFA"/>
    <property type="match status" value="1"/>
</dbReference>
<evidence type="ECO:0000256" key="1">
    <source>
        <dbReference type="SAM" id="MobiDB-lite"/>
    </source>
</evidence>
<dbReference type="Gene3D" id="3.40.50.410">
    <property type="entry name" value="von Willebrand factor, type A domain"/>
    <property type="match status" value="1"/>
</dbReference>
<dbReference type="SMART" id="SM00327">
    <property type="entry name" value="VWA"/>
    <property type="match status" value="1"/>
</dbReference>
<dbReference type="Proteomes" id="UP000481109">
    <property type="component" value="Unassembled WGS sequence"/>
</dbReference>
<name>A0A6G4XSM6_9ACTN</name>
<dbReference type="AlphaFoldDB" id="A0A6G4XSM6"/>
<protein>
    <submittedName>
        <fullName evidence="3">VWA domain-containing protein</fullName>
    </submittedName>
</protein>
<dbReference type="PROSITE" id="PS50234">
    <property type="entry name" value="VWFA"/>
    <property type="match status" value="1"/>
</dbReference>
<accession>A0A6G4XSM6</accession>
<proteinExistence type="predicted"/>
<dbReference type="SUPFAM" id="SSF53300">
    <property type="entry name" value="vWA-like"/>
    <property type="match status" value="1"/>
</dbReference>